<evidence type="ECO:0000259" key="2">
    <source>
        <dbReference type="Pfam" id="PF24864"/>
    </source>
</evidence>
<feature type="region of interest" description="Disordered" evidence="1">
    <location>
        <begin position="17"/>
        <end position="40"/>
    </location>
</feature>
<reference evidence="3" key="1">
    <citation type="submission" date="2023-06" db="EMBL/GenBank/DDBJ databases">
        <authorList>
            <person name="Noh H."/>
        </authorList>
    </citation>
    <scope>NUCLEOTIDE SEQUENCE</scope>
    <source>
        <strain evidence="3">DUCC20226</strain>
    </source>
</reference>
<protein>
    <recommendedName>
        <fullName evidence="2">DUF7730 domain-containing protein</fullName>
    </recommendedName>
</protein>
<keyword evidence="4" id="KW-1185">Reference proteome</keyword>
<dbReference type="AlphaFoldDB" id="A0AAD9S0Z8"/>
<name>A0AAD9S0Z8_PHOAM</name>
<sequence>MYSSLINWIQRQVWRENPDPDPPAIPPLPFLPTPPSSSENVTTKDVATIVPTPNNGIFFERLPSDLRRIILIEAFGDRVVHMDLRYDRPLLAGNPRSTLHAGGINISNPYNRQTEKPHAWQWYSCICHRDPEWCVRGHLSARAEDLTSTPVKDSCLRGRFQSCHGLLGDSGDMSMCFLGVMGWLMTCRQAYFEGFDILYSTNRFHISGMPLIEHLPRLLPTKALSDIESVEMEWNLGMVARPPLTDQDISADERFHGWRMFLSLLNQLPKSLPRLRYLHITLRGTWFPPQMAPNDRIRLSEPAMLQPMDEMMRNLYRESEWSTPRYIVAIPASVFRARMSVDDSTLEDGQEDIIEPLHERRLVWRSLESEMVGQLRSNSGIGYWLEEGIEDVNNLVHEQSSIWRVRTISVQPLLAGDW</sequence>
<evidence type="ECO:0000313" key="4">
    <source>
        <dbReference type="Proteomes" id="UP001265746"/>
    </source>
</evidence>
<accession>A0AAD9S0Z8</accession>
<comment type="caution">
    <text evidence="3">The sequence shown here is derived from an EMBL/GenBank/DDBJ whole genome shotgun (WGS) entry which is preliminary data.</text>
</comment>
<evidence type="ECO:0000313" key="3">
    <source>
        <dbReference type="EMBL" id="KAK2596061.1"/>
    </source>
</evidence>
<feature type="compositionally biased region" description="Pro residues" evidence="1">
    <location>
        <begin position="20"/>
        <end position="35"/>
    </location>
</feature>
<dbReference type="EMBL" id="JAUJFL010000012">
    <property type="protein sequence ID" value="KAK2596061.1"/>
    <property type="molecule type" value="Genomic_DNA"/>
</dbReference>
<feature type="domain" description="DUF7730" evidence="2">
    <location>
        <begin position="178"/>
        <end position="313"/>
    </location>
</feature>
<gene>
    <name evidence="3" type="ORF">N8I77_013569</name>
</gene>
<proteinExistence type="predicted"/>
<dbReference type="InterPro" id="IPR056632">
    <property type="entry name" value="DUF7730"/>
</dbReference>
<organism evidence="3 4">
    <name type="scientific">Phomopsis amygdali</name>
    <name type="common">Fusicoccum amygdali</name>
    <dbReference type="NCBI Taxonomy" id="1214568"/>
    <lineage>
        <taxon>Eukaryota</taxon>
        <taxon>Fungi</taxon>
        <taxon>Dikarya</taxon>
        <taxon>Ascomycota</taxon>
        <taxon>Pezizomycotina</taxon>
        <taxon>Sordariomycetes</taxon>
        <taxon>Sordariomycetidae</taxon>
        <taxon>Diaporthales</taxon>
        <taxon>Diaporthaceae</taxon>
        <taxon>Diaporthe</taxon>
    </lineage>
</organism>
<evidence type="ECO:0000256" key="1">
    <source>
        <dbReference type="SAM" id="MobiDB-lite"/>
    </source>
</evidence>
<dbReference type="Pfam" id="PF24864">
    <property type="entry name" value="DUF7730"/>
    <property type="match status" value="1"/>
</dbReference>
<dbReference type="PANTHER" id="PTHR38790">
    <property type="entry name" value="2EXR DOMAIN-CONTAINING PROTEIN-RELATED"/>
    <property type="match status" value="1"/>
</dbReference>
<dbReference type="Proteomes" id="UP001265746">
    <property type="component" value="Unassembled WGS sequence"/>
</dbReference>